<evidence type="ECO:0000256" key="1">
    <source>
        <dbReference type="ARBA" id="ARBA00022553"/>
    </source>
</evidence>
<dbReference type="Proteomes" id="UP000194151">
    <property type="component" value="Chromosome"/>
</dbReference>
<dbReference type="PANTHER" id="PTHR48111">
    <property type="entry name" value="REGULATOR OF RPOS"/>
    <property type="match status" value="1"/>
</dbReference>
<dbReference type="GO" id="GO:0005829">
    <property type="term" value="C:cytosol"/>
    <property type="evidence" value="ECO:0007669"/>
    <property type="project" value="TreeGrafter"/>
</dbReference>
<dbReference type="AlphaFoldDB" id="A0A1W6YQA1"/>
<keyword evidence="5" id="KW-0804">Transcription</keyword>
<dbReference type="KEGG" id="bgv:CAL12_22155"/>
<dbReference type="RefSeq" id="WP_086066593.1">
    <property type="nucleotide sequence ID" value="NZ_CP021108.1"/>
</dbReference>
<dbReference type="PROSITE" id="PS00041">
    <property type="entry name" value="HTH_ARAC_FAMILY_1"/>
    <property type="match status" value="1"/>
</dbReference>
<evidence type="ECO:0000313" key="9">
    <source>
        <dbReference type="EMBL" id="ARP83255.1"/>
    </source>
</evidence>
<dbReference type="Pfam" id="PF12833">
    <property type="entry name" value="HTH_18"/>
    <property type="match status" value="1"/>
</dbReference>
<gene>
    <name evidence="9" type="ORF">CAL12_22155</name>
</gene>
<evidence type="ECO:0008006" key="11">
    <source>
        <dbReference type="Google" id="ProtNLM"/>
    </source>
</evidence>
<dbReference type="Gene3D" id="1.10.10.60">
    <property type="entry name" value="Homeodomain-like"/>
    <property type="match status" value="1"/>
</dbReference>
<feature type="domain" description="HTH araC/xylS-type" evidence="7">
    <location>
        <begin position="175"/>
        <end position="273"/>
    </location>
</feature>
<evidence type="ECO:0000256" key="3">
    <source>
        <dbReference type="ARBA" id="ARBA00023015"/>
    </source>
</evidence>
<dbReference type="PANTHER" id="PTHR48111:SF1">
    <property type="entry name" value="TWO-COMPONENT RESPONSE REGULATOR ORR33"/>
    <property type="match status" value="1"/>
</dbReference>
<evidence type="ECO:0000256" key="6">
    <source>
        <dbReference type="PROSITE-ProRule" id="PRU00169"/>
    </source>
</evidence>
<evidence type="ECO:0000259" key="8">
    <source>
        <dbReference type="PROSITE" id="PS50110"/>
    </source>
</evidence>
<accession>A0A1W6YQA1</accession>
<dbReference type="PROSITE" id="PS50110">
    <property type="entry name" value="RESPONSE_REGULATORY"/>
    <property type="match status" value="1"/>
</dbReference>
<dbReference type="PRINTS" id="PR00032">
    <property type="entry name" value="HTHARAC"/>
</dbReference>
<evidence type="ECO:0000256" key="2">
    <source>
        <dbReference type="ARBA" id="ARBA00023012"/>
    </source>
</evidence>
<proteinExistence type="predicted"/>
<dbReference type="Gene3D" id="3.40.50.2300">
    <property type="match status" value="1"/>
</dbReference>
<protein>
    <recommendedName>
        <fullName evidence="11">DNA-binding response regulator</fullName>
    </recommendedName>
</protein>
<dbReference type="Pfam" id="PF00072">
    <property type="entry name" value="Response_reg"/>
    <property type="match status" value="1"/>
</dbReference>
<keyword evidence="4" id="KW-0238">DNA-binding</keyword>
<dbReference type="GO" id="GO:0032993">
    <property type="term" value="C:protein-DNA complex"/>
    <property type="evidence" value="ECO:0007669"/>
    <property type="project" value="TreeGrafter"/>
</dbReference>
<dbReference type="GO" id="GO:0000156">
    <property type="term" value="F:phosphorelay response regulator activity"/>
    <property type="evidence" value="ECO:0007669"/>
    <property type="project" value="TreeGrafter"/>
</dbReference>
<dbReference type="PROSITE" id="PS01124">
    <property type="entry name" value="HTH_ARAC_FAMILY_2"/>
    <property type="match status" value="1"/>
</dbReference>
<evidence type="ECO:0000259" key="7">
    <source>
        <dbReference type="PROSITE" id="PS01124"/>
    </source>
</evidence>
<evidence type="ECO:0000256" key="5">
    <source>
        <dbReference type="ARBA" id="ARBA00023163"/>
    </source>
</evidence>
<name>A0A1W6YQA1_9BORD</name>
<reference evidence="9 10" key="1">
    <citation type="submission" date="2017-05" db="EMBL/GenBank/DDBJ databases">
        <title>Complete and WGS of Bordetella genogroups.</title>
        <authorList>
            <person name="Spilker T."/>
            <person name="LiPuma J."/>
        </authorList>
    </citation>
    <scope>NUCLEOTIDE SEQUENCE [LARGE SCALE GENOMIC DNA]</scope>
    <source>
        <strain evidence="9 10">AU19157</strain>
    </source>
</reference>
<dbReference type="SMART" id="SM00448">
    <property type="entry name" value="REC"/>
    <property type="match status" value="1"/>
</dbReference>
<dbReference type="STRING" id="1416806.CAL12_22155"/>
<dbReference type="InterPro" id="IPR020449">
    <property type="entry name" value="Tscrpt_reg_AraC-type_HTH"/>
</dbReference>
<dbReference type="InterPro" id="IPR009057">
    <property type="entry name" value="Homeodomain-like_sf"/>
</dbReference>
<feature type="modified residue" description="4-aspartylphosphate" evidence="6">
    <location>
        <position position="62"/>
    </location>
</feature>
<dbReference type="InterPro" id="IPR001789">
    <property type="entry name" value="Sig_transdc_resp-reg_receiver"/>
</dbReference>
<dbReference type="InterPro" id="IPR018062">
    <property type="entry name" value="HTH_AraC-typ_CS"/>
</dbReference>
<evidence type="ECO:0000313" key="10">
    <source>
        <dbReference type="Proteomes" id="UP000194151"/>
    </source>
</evidence>
<dbReference type="GO" id="GO:0000976">
    <property type="term" value="F:transcription cis-regulatory region binding"/>
    <property type="evidence" value="ECO:0007669"/>
    <property type="project" value="TreeGrafter"/>
</dbReference>
<dbReference type="SUPFAM" id="SSF46689">
    <property type="entry name" value="Homeodomain-like"/>
    <property type="match status" value="2"/>
</dbReference>
<dbReference type="GO" id="GO:0003700">
    <property type="term" value="F:DNA-binding transcription factor activity"/>
    <property type="evidence" value="ECO:0007669"/>
    <property type="project" value="InterPro"/>
</dbReference>
<keyword evidence="3" id="KW-0805">Transcription regulation</keyword>
<dbReference type="InterPro" id="IPR039420">
    <property type="entry name" value="WalR-like"/>
</dbReference>
<dbReference type="SMART" id="SM00342">
    <property type="entry name" value="HTH_ARAC"/>
    <property type="match status" value="1"/>
</dbReference>
<keyword evidence="10" id="KW-1185">Reference proteome</keyword>
<feature type="domain" description="Response regulatory" evidence="8">
    <location>
        <begin position="12"/>
        <end position="129"/>
    </location>
</feature>
<dbReference type="InterPro" id="IPR011006">
    <property type="entry name" value="CheY-like_superfamily"/>
</dbReference>
<dbReference type="OrthoDB" id="9801101at2"/>
<organism evidence="9 10">
    <name type="scientific">Bordetella genomosp. 8</name>
    <dbReference type="NCBI Taxonomy" id="1416806"/>
    <lineage>
        <taxon>Bacteria</taxon>
        <taxon>Pseudomonadati</taxon>
        <taxon>Pseudomonadota</taxon>
        <taxon>Betaproteobacteria</taxon>
        <taxon>Burkholderiales</taxon>
        <taxon>Alcaligenaceae</taxon>
        <taxon>Bordetella</taxon>
    </lineage>
</organism>
<dbReference type="InterPro" id="IPR018060">
    <property type="entry name" value="HTH_AraC"/>
</dbReference>
<dbReference type="EMBL" id="CP021108">
    <property type="protein sequence ID" value="ARP83255.1"/>
    <property type="molecule type" value="Genomic_DNA"/>
</dbReference>
<sequence length="299" mass="32891">MISSQPLKHGARLLLVDDSPADLRLLVQLLNQENFKLMVALDGKQAYERATTQVAPDVILMDVSMPRVDGYATCRLLKSNPITAHIPVIFVTASSGLNERLKGFDAGAADYVLKPYNPEEVLARVRVQLHMTGRATSLLSAQHGTRDSLDELIPGTNATPQLRVGSISNEQAIVNTTTQYLSDHLCDAPSQKHLARLIGVNEKRLTNAFRNLLGKTIHDYLRDQRMERARALLQEGSMTIAEIADQLGFSSPANFASAFRRQLGCSPVAFRRHFEGPPASLINCTCDRLASTSGIFQKL</sequence>
<dbReference type="SUPFAM" id="SSF52172">
    <property type="entry name" value="CheY-like"/>
    <property type="match status" value="1"/>
</dbReference>
<keyword evidence="2" id="KW-0902">Two-component regulatory system</keyword>
<keyword evidence="1 6" id="KW-0597">Phosphoprotein</keyword>
<evidence type="ECO:0000256" key="4">
    <source>
        <dbReference type="ARBA" id="ARBA00023125"/>
    </source>
</evidence>
<dbReference type="CDD" id="cd19920">
    <property type="entry name" value="REC_PA4781-like"/>
    <property type="match status" value="1"/>
</dbReference>